<keyword evidence="1" id="KW-0812">Transmembrane</keyword>
<proteinExistence type="predicted"/>
<feature type="transmembrane region" description="Helical" evidence="1">
    <location>
        <begin position="6"/>
        <end position="28"/>
    </location>
</feature>
<reference evidence="2 3" key="1">
    <citation type="submission" date="2015-01" db="EMBL/GenBank/DDBJ databases">
        <title>Evolution of Trichinella species and genotypes.</title>
        <authorList>
            <person name="Korhonen P.K."/>
            <person name="Edoardo P."/>
            <person name="Giuseppe L.R."/>
            <person name="Gasser R.B."/>
        </authorList>
    </citation>
    <scope>NUCLEOTIDE SEQUENCE [LARGE SCALE GENOMIC DNA]</scope>
    <source>
        <strain evidence="2">ISS37</strain>
    </source>
</reference>
<evidence type="ECO:0000313" key="3">
    <source>
        <dbReference type="Proteomes" id="UP000054630"/>
    </source>
</evidence>
<dbReference type="EMBL" id="JYDL01000067">
    <property type="protein sequence ID" value="KRX18839.1"/>
    <property type="molecule type" value="Genomic_DNA"/>
</dbReference>
<feature type="transmembrane region" description="Helical" evidence="1">
    <location>
        <begin position="129"/>
        <end position="151"/>
    </location>
</feature>
<organism evidence="2 3">
    <name type="scientific">Trichinella nelsoni</name>
    <dbReference type="NCBI Taxonomy" id="6336"/>
    <lineage>
        <taxon>Eukaryota</taxon>
        <taxon>Metazoa</taxon>
        <taxon>Ecdysozoa</taxon>
        <taxon>Nematoda</taxon>
        <taxon>Enoplea</taxon>
        <taxon>Dorylaimia</taxon>
        <taxon>Trichinellida</taxon>
        <taxon>Trichinellidae</taxon>
        <taxon>Trichinella</taxon>
    </lineage>
</organism>
<feature type="transmembrane region" description="Helical" evidence="1">
    <location>
        <begin position="257"/>
        <end position="279"/>
    </location>
</feature>
<keyword evidence="1" id="KW-1133">Transmembrane helix</keyword>
<name>A0A0V0RWR2_9BILA</name>
<comment type="caution">
    <text evidence="2">The sequence shown here is derived from an EMBL/GenBank/DDBJ whole genome shotgun (WGS) entry which is preliminary data.</text>
</comment>
<protein>
    <submittedName>
        <fullName evidence="2">Uncharacterized protein</fullName>
    </submittedName>
</protein>
<evidence type="ECO:0000313" key="2">
    <source>
        <dbReference type="EMBL" id="KRX18839.1"/>
    </source>
</evidence>
<gene>
    <name evidence="2" type="ORF">T07_40</name>
</gene>
<keyword evidence="1" id="KW-0472">Membrane</keyword>
<feature type="transmembrane region" description="Helical" evidence="1">
    <location>
        <begin position="89"/>
        <end position="109"/>
    </location>
</feature>
<sequence length="328" mass="36734">MNATYRNIISAFFICNSTISALVSLIMLRFILSKKKKNVIYILVVGLVATNCANAISLCFVGIFHLDALNKHEANFTTPRICLLSKPQYLIATAASSQAAMFTLCIAVIQLRNVCSVKCNTTKVLLKSIILICGIFLLNICLCGIFAFQIVCCGFGDRKISASCFYFDVLPPVVASSNFYIMLLLSVLSFLFDTSTVLIIRSKFSSLHGIRERQFMRQKAILQRLKIITIAHILYSCVLAICTFVKDIHYSKNAFVFVIWCIYPYFSAGNTIIYTNLVISVTDNLNRIYYNFKELLNRLYNSLSHCVRKVSVAPASSKDFPTSAAVKL</sequence>
<dbReference type="Proteomes" id="UP000054630">
    <property type="component" value="Unassembled WGS sequence"/>
</dbReference>
<accession>A0A0V0RWR2</accession>
<feature type="transmembrane region" description="Helical" evidence="1">
    <location>
        <begin position="221"/>
        <end position="245"/>
    </location>
</feature>
<dbReference type="AlphaFoldDB" id="A0A0V0RWR2"/>
<evidence type="ECO:0000256" key="1">
    <source>
        <dbReference type="SAM" id="Phobius"/>
    </source>
</evidence>
<keyword evidence="3" id="KW-1185">Reference proteome</keyword>
<dbReference type="OrthoDB" id="5918835at2759"/>
<feature type="transmembrane region" description="Helical" evidence="1">
    <location>
        <begin position="40"/>
        <end position="66"/>
    </location>
</feature>
<feature type="transmembrane region" description="Helical" evidence="1">
    <location>
        <begin position="179"/>
        <end position="200"/>
    </location>
</feature>